<evidence type="ECO:0000256" key="2">
    <source>
        <dbReference type="SAM" id="SignalP"/>
    </source>
</evidence>
<keyword evidence="4" id="KW-1185">Reference proteome</keyword>
<dbReference type="AlphaFoldDB" id="A0A151NVQ9"/>
<reference evidence="3 4" key="1">
    <citation type="journal article" date="2012" name="Genome Biol.">
        <title>Sequencing three crocodilian genomes to illuminate the evolution of archosaurs and amniotes.</title>
        <authorList>
            <person name="St John J.A."/>
            <person name="Braun E.L."/>
            <person name="Isberg S.R."/>
            <person name="Miles L.G."/>
            <person name="Chong A.Y."/>
            <person name="Gongora J."/>
            <person name="Dalzell P."/>
            <person name="Moran C."/>
            <person name="Bed'hom B."/>
            <person name="Abzhanov A."/>
            <person name="Burgess S.C."/>
            <person name="Cooksey A.M."/>
            <person name="Castoe T.A."/>
            <person name="Crawford N.G."/>
            <person name="Densmore L.D."/>
            <person name="Drew J.C."/>
            <person name="Edwards S.V."/>
            <person name="Faircloth B.C."/>
            <person name="Fujita M.K."/>
            <person name="Greenwold M.J."/>
            <person name="Hoffmann F.G."/>
            <person name="Howard J.M."/>
            <person name="Iguchi T."/>
            <person name="Janes D.E."/>
            <person name="Khan S.Y."/>
            <person name="Kohno S."/>
            <person name="de Koning A.J."/>
            <person name="Lance S.L."/>
            <person name="McCarthy F.M."/>
            <person name="McCormack J.E."/>
            <person name="Merchant M.E."/>
            <person name="Peterson D.G."/>
            <person name="Pollock D.D."/>
            <person name="Pourmand N."/>
            <person name="Raney B.J."/>
            <person name="Roessler K.A."/>
            <person name="Sanford J.R."/>
            <person name="Sawyer R.H."/>
            <person name="Schmidt C.J."/>
            <person name="Triplett E.W."/>
            <person name="Tuberville T.D."/>
            <person name="Venegas-Anaya M."/>
            <person name="Howard J.T."/>
            <person name="Jarvis E.D."/>
            <person name="Guillette L.J.Jr."/>
            <person name="Glenn T.C."/>
            <person name="Green R.E."/>
            <person name="Ray D.A."/>
        </authorList>
    </citation>
    <scope>NUCLEOTIDE SEQUENCE [LARGE SCALE GENOMIC DNA]</scope>
    <source>
        <strain evidence="3">KSC_2009_1</strain>
    </source>
</reference>
<feature type="region of interest" description="Disordered" evidence="1">
    <location>
        <begin position="21"/>
        <end position="48"/>
    </location>
</feature>
<comment type="caution">
    <text evidence="3">The sequence shown here is derived from an EMBL/GenBank/DDBJ whole genome shotgun (WGS) entry which is preliminary data.</text>
</comment>
<sequence>MVLLGLWLWRDLCRGKRVVSEKKEENARKEEKSEEREIPQGGAGSVDKKTLLWGGVEGLMVLGQAKQGFLLRITLNTCNI</sequence>
<keyword evidence="2" id="KW-0732">Signal</keyword>
<dbReference type="EMBL" id="AKHW03001820">
    <property type="protein sequence ID" value="KYO40878.1"/>
    <property type="molecule type" value="Genomic_DNA"/>
</dbReference>
<protein>
    <submittedName>
        <fullName evidence="3">Uncharacterized protein</fullName>
    </submittedName>
</protein>
<evidence type="ECO:0000313" key="3">
    <source>
        <dbReference type="EMBL" id="KYO40878.1"/>
    </source>
</evidence>
<gene>
    <name evidence="3" type="ORF">Y1Q_0004203</name>
</gene>
<name>A0A151NVQ9_ALLMI</name>
<feature type="chain" id="PRO_5012836742" evidence="2">
    <location>
        <begin position="16"/>
        <end position="80"/>
    </location>
</feature>
<accession>A0A151NVQ9</accession>
<dbReference type="Proteomes" id="UP000050525">
    <property type="component" value="Unassembled WGS sequence"/>
</dbReference>
<evidence type="ECO:0000313" key="4">
    <source>
        <dbReference type="Proteomes" id="UP000050525"/>
    </source>
</evidence>
<proteinExistence type="predicted"/>
<evidence type="ECO:0000256" key="1">
    <source>
        <dbReference type="SAM" id="MobiDB-lite"/>
    </source>
</evidence>
<organism evidence="3 4">
    <name type="scientific">Alligator mississippiensis</name>
    <name type="common">American alligator</name>
    <dbReference type="NCBI Taxonomy" id="8496"/>
    <lineage>
        <taxon>Eukaryota</taxon>
        <taxon>Metazoa</taxon>
        <taxon>Chordata</taxon>
        <taxon>Craniata</taxon>
        <taxon>Vertebrata</taxon>
        <taxon>Euteleostomi</taxon>
        <taxon>Archelosauria</taxon>
        <taxon>Archosauria</taxon>
        <taxon>Crocodylia</taxon>
        <taxon>Alligatoridae</taxon>
        <taxon>Alligatorinae</taxon>
        <taxon>Alligator</taxon>
    </lineage>
</organism>
<feature type="compositionally biased region" description="Basic and acidic residues" evidence="1">
    <location>
        <begin position="21"/>
        <end position="38"/>
    </location>
</feature>
<feature type="signal peptide" evidence="2">
    <location>
        <begin position="1"/>
        <end position="15"/>
    </location>
</feature>